<dbReference type="EMBL" id="CP056030">
    <property type="protein sequence ID" value="QKZ06984.1"/>
    <property type="molecule type" value="Genomic_DNA"/>
</dbReference>
<sequence>MLRIRGTIGAWPVDLTIEMDAADWQQLGAHLQVQAEPGPDPAPQTKPAGQGDALWQTTLQLVQQAGQISGPELLGQLEGLAGSMAAGKRLLVRLRHCREVRVESGADAPLYCWVG</sequence>
<reference evidence="1 2" key="1">
    <citation type="submission" date="2020-06" db="EMBL/GenBank/DDBJ databases">
        <title>Pseudomonas eucalypticola sp. nov., an endophyte of Eucalyptus dunnii leaves with biocontrol ability of eucalyptus leaf blight.</title>
        <authorList>
            <person name="Liu Y."/>
            <person name="Song Z."/>
            <person name="Zeng H."/>
            <person name="Lu M."/>
            <person name="Wang X."/>
            <person name="Lian X."/>
            <person name="Zhang Q."/>
        </authorList>
    </citation>
    <scope>NUCLEOTIDE SEQUENCE [LARGE SCALE GENOMIC DNA]</scope>
    <source>
        <strain evidence="1 2">NP-1</strain>
    </source>
</reference>
<protein>
    <submittedName>
        <fullName evidence="1">Uncharacterized protein</fullName>
    </submittedName>
</protein>
<gene>
    <name evidence="1" type="ORF">HWQ56_25695</name>
</gene>
<evidence type="ECO:0000313" key="1">
    <source>
        <dbReference type="EMBL" id="QKZ06984.1"/>
    </source>
</evidence>
<evidence type="ECO:0000313" key="2">
    <source>
        <dbReference type="Proteomes" id="UP000509568"/>
    </source>
</evidence>
<dbReference type="AlphaFoldDB" id="A0A7D5HA33"/>
<keyword evidence="2" id="KW-1185">Reference proteome</keyword>
<dbReference type="RefSeq" id="WP_176572067.1">
    <property type="nucleotide sequence ID" value="NZ_CP056030.1"/>
</dbReference>
<name>A0A7D5HA33_9PSED</name>
<dbReference type="KEGG" id="pez:HWQ56_25695"/>
<dbReference type="Proteomes" id="UP000509568">
    <property type="component" value="Chromosome"/>
</dbReference>
<accession>A0A7D5HA33</accession>
<proteinExistence type="predicted"/>
<organism evidence="1 2">
    <name type="scientific">Pseudomonas eucalypticola</name>
    <dbReference type="NCBI Taxonomy" id="2599595"/>
    <lineage>
        <taxon>Bacteria</taxon>
        <taxon>Pseudomonadati</taxon>
        <taxon>Pseudomonadota</taxon>
        <taxon>Gammaproteobacteria</taxon>
        <taxon>Pseudomonadales</taxon>
        <taxon>Pseudomonadaceae</taxon>
        <taxon>Pseudomonas</taxon>
    </lineage>
</organism>